<dbReference type="CDD" id="cd19071">
    <property type="entry name" value="AKR_AKR1-5-like"/>
    <property type="match status" value="2"/>
</dbReference>
<dbReference type="Proteomes" id="UP000284706">
    <property type="component" value="Unassembled WGS sequence"/>
</dbReference>
<dbReference type="EMBL" id="NHYE01000423">
    <property type="protein sequence ID" value="PPR05858.1"/>
    <property type="molecule type" value="Genomic_DNA"/>
</dbReference>
<reference evidence="4 5" key="1">
    <citation type="journal article" date="2018" name="Evol. Lett.">
        <title>Horizontal gene cluster transfer increased hallucinogenic mushroom diversity.</title>
        <authorList>
            <person name="Reynolds H.T."/>
            <person name="Vijayakumar V."/>
            <person name="Gluck-Thaler E."/>
            <person name="Korotkin H.B."/>
            <person name="Matheny P.B."/>
            <person name="Slot J.C."/>
        </authorList>
    </citation>
    <scope>NUCLEOTIDE SEQUENCE [LARGE SCALE GENOMIC DNA]</scope>
    <source>
        <strain evidence="4 5">SRW20</strain>
    </source>
</reference>
<name>A0A409YS90_9AGAR</name>
<dbReference type="PRINTS" id="PR00069">
    <property type="entry name" value="ALDKETRDTASE"/>
</dbReference>
<dbReference type="PANTHER" id="PTHR43827">
    <property type="entry name" value="2,5-DIKETO-D-GLUCONIC ACID REDUCTASE"/>
    <property type="match status" value="1"/>
</dbReference>
<dbReference type="InParanoid" id="A0A409YS90"/>
<feature type="domain" description="NADP-dependent oxidoreductase" evidence="3">
    <location>
        <begin position="337"/>
        <end position="572"/>
    </location>
</feature>
<sequence length="587" mass="65162">MASTKLTLNSQVRLARSGHHIPLLGFGVYQNYDAKTSVLEAFKAGYRHIDTAQAYKNEAATADAVHESGLERSDVFITTKCVSKTHGYESTLRGIDESLAKMRFAFGPDYIDLFLIHDPFSGKERRLETYKALLEGKAAGKIKAVGVSNFNVKHIEEIRAAGYELPDVNQIELHPFCQQKPIVEYRKANNILIEAYCPIVRGKMDHPVIQEVAAKYSRDPAQILIRWSLQKGYVPLPKSATPSRIHSNAQVFDFELDEEDMRKLDSLDRGKEGAISWNPVDPTVLRPDLGVCAGSDNGLFFAPGAGRSSTMSSKLTINSTVRLSTGHEMPLLGFGVFQNSNAKDSVLEAFKAGYRHVDSAQLYQNEAQVAEAVRESGLDRKDVFITTKCMSRTHGYESTKKGLDASLAKMKFDYVDLFLIHDPLSGKQRRLETYKALLEGKAAGKIKTVGVSNYGVHHIEEIKAAGYELPAVNQVELHPLCQQKEIVKYCQENGIVVQAYCPIIRGQMGHPVIQAIAAKHDRDPAQVLIRWSLQKGYVPLPKSATPSRIHSNAQVYDFELDEDDMQKLDSLDRGKAGAISWNPVDAA</sequence>
<protein>
    <recommendedName>
        <fullName evidence="3">NADP-dependent oxidoreductase domain-containing protein</fullName>
    </recommendedName>
</protein>
<dbReference type="PROSITE" id="PS00063">
    <property type="entry name" value="ALDOKETO_REDUCTASE_3"/>
    <property type="match status" value="2"/>
</dbReference>
<evidence type="ECO:0000259" key="3">
    <source>
        <dbReference type="Pfam" id="PF00248"/>
    </source>
</evidence>
<accession>A0A409YS90</accession>
<evidence type="ECO:0000313" key="4">
    <source>
        <dbReference type="EMBL" id="PPR05858.1"/>
    </source>
</evidence>
<dbReference type="OrthoDB" id="416253at2759"/>
<dbReference type="STRING" id="231916.A0A409YS90"/>
<dbReference type="Pfam" id="PF00248">
    <property type="entry name" value="Aldo_ket_red"/>
    <property type="match status" value="2"/>
</dbReference>
<dbReference type="InterPro" id="IPR023210">
    <property type="entry name" value="NADP_OxRdtase_dom"/>
</dbReference>
<evidence type="ECO:0000313" key="5">
    <source>
        <dbReference type="Proteomes" id="UP000284706"/>
    </source>
</evidence>
<keyword evidence="5" id="KW-1185">Reference proteome</keyword>
<gene>
    <name evidence="4" type="ORF">CVT26_010138</name>
</gene>
<dbReference type="InterPro" id="IPR020471">
    <property type="entry name" value="AKR"/>
</dbReference>
<dbReference type="InterPro" id="IPR036812">
    <property type="entry name" value="NAD(P)_OxRdtase_dom_sf"/>
</dbReference>
<dbReference type="PANTHER" id="PTHR43827:SF13">
    <property type="entry name" value="ALDO_KETO REDUCTASE FAMILY PROTEIN"/>
    <property type="match status" value="1"/>
</dbReference>
<comment type="similarity">
    <text evidence="1">Belongs to the aldo/keto reductase family.</text>
</comment>
<feature type="domain" description="NADP-dependent oxidoreductase" evidence="3">
    <location>
        <begin position="33"/>
        <end position="268"/>
    </location>
</feature>
<comment type="caution">
    <text evidence="4">The sequence shown here is derived from an EMBL/GenBank/DDBJ whole genome shotgun (WGS) entry which is preliminary data.</text>
</comment>
<dbReference type="SUPFAM" id="SSF51430">
    <property type="entry name" value="NAD(P)-linked oxidoreductase"/>
    <property type="match status" value="2"/>
</dbReference>
<dbReference type="Gene3D" id="3.20.20.100">
    <property type="entry name" value="NADP-dependent oxidoreductase domain"/>
    <property type="match status" value="2"/>
</dbReference>
<dbReference type="AlphaFoldDB" id="A0A409YS90"/>
<dbReference type="PROSITE" id="PS00062">
    <property type="entry name" value="ALDOKETO_REDUCTASE_2"/>
    <property type="match status" value="2"/>
</dbReference>
<dbReference type="GO" id="GO:0016491">
    <property type="term" value="F:oxidoreductase activity"/>
    <property type="evidence" value="ECO:0007669"/>
    <property type="project" value="UniProtKB-KW"/>
</dbReference>
<evidence type="ECO:0000256" key="1">
    <source>
        <dbReference type="ARBA" id="ARBA00007905"/>
    </source>
</evidence>
<keyword evidence="2" id="KW-0560">Oxidoreductase</keyword>
<dbReference type="FunFam" id="3.20.20.100:FF:000015">
    <property type="entry name" value="Oxidoreductase, aldo/keto reductase family"/>
    <property type="match status" value="2"/>
</dbReference>
<dbReference type="InterPro" id="IPR018170">
    <property type="entry name" value="Aldo/ket_reductase_CS"/>
</dbReference>
<proteinExistence type="inferred from homology"/>
<organism evidence="4 5">
    <name type="scientific">Gymnopilus dilepis</name>
    <dbReference type="NCBI Taxonomy" id="231916"/>
    <lineage>
        <taxon>Eukaryota</taxon>
        <taxon>Fungi</taxon>
        <taxon>Dikarya</taxon>
        <taxon>Basidiomycota</taxon>
        <taxon>Agaricomycotina</taxon>
        <taxon>Agaricomycetes</taxon>
        <taxon>Agaricomycetidae</taxon>
        <taxon>Agaricales</taxon>
        <taxon>Agaricineae</taxon>
        <taxon>Hymenogastraceae</taxon>
        <taxon>Gymnopilus</taxon>
    </lineage>
</organism>
<evidence type="ECO:0000256" key="2">
    <source>
        <dbReference type="ARBA" id="ARBA00023002"/>
    </source>
</evidence>